<accession>A0A250WVX9</accession>
<gene>
    <name evidence="2" type="ORF">CEUSTIGMA_g2449.t1</name>
</gene>
<keyword evidence="1" id="KW-1133">Transmembrane helix</keyword>
<dbReference type="Proteomes" id="UP000232323">
    <property type="component" value="Unassembled WGS sequence"/>
</dbReference>
<evidence type="ECO:0000313" key="2">
    <source>
        <dbReference type="EMBL" id="GAX75003.1"/>
    </source>
</evidence>
<organism evidence="2 3">
    <name type="scientific">Chlamydomonas eustigma</name>
    <dbReference type="NCBI Taxonomy" id="1157962"/>
    <lineage>
        <taxon>Eukaryota</taxon>
        <taxon>Viridiplantae</taxon>
        <taxon>Chlorophyta</taxon>
        <taxon>core chlorophytes</taxon>
        <taxon>Chlorophyceae</taxon>
        <taxon>CS clade</taxon>
        <taxon>Chlamydomonadales</taxon>
        <taxon>Chlamydomonadaceae</taxon>
        <taxon>Chlamydomonas</taxon>
    </lineage>
</organism>
<dbReference type="AlphaFoldDB" id="A0A250WVX9"/>
<sequence length="660" mass="71484">MSNIPRVPQRMHLCPPKVNPANQRTCGPKVYESRLQRLKVVIKLPGLSVEDVRPSRLKPLGSRVEERLPAWKLQRATVRTGCVILDLDLRIPSAGKNQPSSQAHLVTATDILMASTHSDLHTTEGAMSYPPQLCPKDWLEVVQLEKLVDLTECHGESVASIKADDKVDIFQLDDSINAWQLIASTHTTTKSSQENGYDMLSHSLDKGLLMNQGCFPLSCPQLIQDLSPGCICLQHSTYQVRTQNDGGSVYRVRLMLDWEAVRQLQQGTGGTAQHCLPIDVLKRVHGAEPLSEALRCPPSCCDHNAVDGVPVDIDIDLGSAIKAGSVIQVNVWCGVLLVSSADLLVLPCGMEEEAADLAMIEMGRRGDLYADLSEVISAAYPHLDATSTLSPRQYNELLAMVADLLDWCFLVDGSMGPLKMRLFEVQGRIREKSGVCGSAMSLKYSISSLPLSDDEHEGKQICEAVPLALDLSQSPHSMLPPPEDRKLETSAVTFAQPQTTTKPTGAATMAQPSIVTLPTTTVILTQAATMAQPSIVTLPTTTVILTQAATMAQPSIVTLPTTTVILTQAATMAQPSIVTLPTTTVILTQAATMAQPSIVTLPTTTVILTQAATMAQPSIVTLPRMDVPKCSVSFFNAFLVVLLALIVALVWPKCSDQWQW</sequence>
<protein>
    <submittedName>
        <fullName evidence="2">Uncharacterized protein</fullName>
    </submittedName>
</protein>
<proteinExistence type="predicted"/>
<name>A0A250WVX9_9CHLO</name>
<evidence type="ECO:0000313" key="3">
    <source>
        <dbReference type="Proteomes" id="UP000232323"/>
    </source>
</evidence>
<comment type="caution">
    <text evidence="2">The sequence shown here is derived from an EMBL/GenBank/DDBJ whole genome shotgun (WGS) entry which is preliminary data.</text>
</comment>
<reference evidence="2 3" key="1">
    <citation type="submission" date="2017-08" db="EMBL/GenBank/DDBJ databases">
        <title>Acidophilic green algal genome provides insights into adaptation to an acidic environment.</title>
        <authorList>
            <person name="Hirooka S."/>
            <person name="Hirose Y."/>
            <person name="Kanesaki Y."/>
            <person name="Higuchi S."/>
            <person name="Fujiwara T."/>
            <person name="Onuma R."/>
            <person name="Era A."/>
            <person name="Ohbayashi R."/>
            <person name="Uzuka A."/>
            <person name="Nozaki H."/>
            <person name="Yoshikawa H."/>
            <person name="Miyagishima S.Y."/>
        </authorList>
    </citation>
    <scope>NUCLEOTIDE SEQUENCE [LARGE SCALE GENOMIC DNA]</scope>
    <source>
        <strain evidence="2 3">NIES-2499</strain>
    </source>
</reference>
<keyword evidence="1" id="KW-0472">Membrane</keyword>
<evidence type="ECO:0000256" key="1">
    <source>
        <dbReference type="SAM" id="Phobius"/>
    </source>
</evidence>
<keyword evidence="3" id="KW-1185">Reference proteome</keyword>
<keyword evidence="1" id="KW-0812">Transmembrane</keyword>
<feature type="transmembrane region" description="Helical" evidence="1">
    <location>
        <begin position="632"/>
        <end position="651"/>
    </location>
</feature>
<dbReference type="EMBL" id="BEGY01000010">
    <property type="protein sequence ID" value="GAX75003.1"/>
    <property type="molecule type" value="Genomic_DNA"/>
</dbReference>